<protein>
    <submittedName>
        <fullName evidence="2">AAA family ATPase</fullName>
    </submittedName>
</protein>
<dbReference type="Proteomes" id="UP000680656">
    <property type="component" value="Chromosome"/>
</dbReference>
<dbReference type="EMBL" id="CP075546">
    <property type="protein sequence ID" value="QVV90502.1"/>
    <property type="molecule type" value="Genomic_DNA"/>
</dbReference>
<dbReference type="InterPro" id="IPR018631">
    <property type="entry name" value="AAA-ATPase-like_dom"/>
</dbReference>
<dbReference type="KEGG" id="mrtj:KHC33_01200"/>
<evidence type="ECO:0000313" key="2">
    <source>
        <dbReference type="EMBL" id="QVV90502.1"/>
    </source>
</evidence>
<dbReference type="AlphaFoldDB" id="A0A8E7AZ48"/>
<reference evidence="2 3" key="1">
    <citation type="submission" date="2021-05" db="EMBL/GenBank/DDBJ databases">
        <title>A novel Methanospirillum isolate from a pyrite-forming mixed culture.</title>
        <authorList>
            <person name="Bunk B."/>
            <person name="Sproer C."/>
            <person name="Spring S."/>
            <person name="Pester M."/>
        </authorList>
    </citation>
    <scope>NUCLEOTIDE SEQUENCE [LARGE SCALE GENOMIC DNA]</scope>
    <source>
        <strain evidence="2 3">J.3.6.1-F.2.7.3</strain>
    </source>
</reference>
<proteinExistence type="predicted"/>
<keyword evidence="3" id="KW-1185">Reference proteome</keyword>
<gene>
    <name evidence="2" type="ORF">KHC33_01200</name>
</gene>
<accession>A0A8E7AZ48</accession>
<organism evidence="2 3">
    <name type="scientific">Methanospirillum purgamenti</name>
    <dbReference type="NCBI Taxonomy" id="2834276"/>
    <lineage>
        <taxon>Archaea</taxon>
        <taxon>Methanobacteriati</taxon>
        <taxon>Methanobacteriota</taxon>
        <taxon>Stenosarchaea group</taxon>
        <taxon>Methanomicrobia</taxon>
        <taxon>Methanomicrobiales</taxon>
        <taxon>Methanospirillaceae</taxon>
        <taxon>Methanospirillum</taxon>
    </lineage>
</organism>
<evidence type="ECO:0000259" key="1">
    <source>
        <dbReference type="Pfam" id="PF09820"/>
    </source>
</evidence>
<sequence length="59" mass="6886">MDPRFGKNLFIDILDCAFSGRKDLFEGLYLLTPDSGWMVLYTRLVLFLIRPYEISCHGK</sequence>
<feature type="domain" description="AAA-ATPase-like" evidence="1">
    <location>
        <begin position="4"/>
        <end position="46"/>
    </location>
</feature>
<name>A0A8E7AZ48_9EURY</name>
<dbReference type="Pfam" id="PF09820">
    <property type="entry name" value="AAA-ATPase_like"/>
    <property type="match status" value="1"/>
</dbReference>
<evidence type="ECO:0000313" key="3">
    <source>
        <dbReference type="Proteomes" id="UP000680656"/>
    </source>
</evidence>